<comment type="caution">
    <text evidence="14">The sequence shown here is derived from an EMBL/GenBank/DDBJ whole genome shotgun (WGS) entry which is preliminary data.</text>
</comment>
<gene>
    <name evidence="14" type="ORF">CFOLD11_02230</name>
</gene>
<organism evidence="14 15">
    <name type="scientific">Clostridium folliculivorans</name>
    <dbReference type="NCBI Taxonomy" id="2886038"/>
    <lineage>
        <taxon>Bacteria</taxon>
        <taxon>Bacillati</taxon>
        <taxon>Bacillota</taxon>
        <taxon>Clostridia</taxon>
        <taxon>Eubacteriales</taxon>
        <taxon>Clostridiaceae</taxon>
        <taxon>Clostridium</taxon>
    </lineage>
</organism>
<keyword evidence="10 14" id="KW-0482">Metalloprotease</keyword>
<keyword evidence="4" id="KW-0645">Protease</keyword>
<name>A0A9W5XYQ3_9CLOT</name>
<sequence>MVKISKWLIPQILIFFILGFKSMIFLGFLWIIFHEMTHYVVAKWMNLSIDNFKIHPFGTALELSDFDGLTHKEEILLSISGPAFNFIMFGILYMTYKVVPTEFINNSMEINLALGMFNMLPAYPLDGSKILRTLLSSRMFYKKAHIITSYISYGVGMIGIGIFIYLSTIHIFNLSVLLTSCFILFITYNEKRKVMYIIMGDIIKKRTRLGKKKYIYNKTISVHFKLGLINVLGLVDKNKFNTFYILDDELRLTDVIHEDELIEALKTHGNITLEEYINYKNSWMKK</sequence>
<feature type="domain" description="Peptidase M50" evidence="13">
    <location>
        <begin position="108"/>
        <end position="157"/>
    </location>
</feature>
<dbReference type="GO" id="GO:0006508">
    <property type="term" value="P:proteolysis"/>
    <property type="evidence" value="ECO:0007669"/>
    <property type="project" value="UniProtKB-KW"/>
</dbReference>
<evidence type="ECO:0000256" key="4">
    <source>
        <dbReference type="ARBA" id="ARBA00022670"/>
    </source>
</evidence>
<dbReference type="Proteomes" id="UP001057868">
    <property type="component" value="Unassembled WGS sequence"/>
</dbReference>
<evidence type="ECO:0000256" key="7">
    <source>
        <dbReference type="ARBA" id="ARBA00022801"/>
    </source>
</evidence>
<evidence type="ECO:0000256" key="6">
    <source>
        <dbReference type="ARBA" id="ARBA00022723"/>
    </source>
</evidence>
<proteinExistence type="inferred from homology"/>
<keyword evidence="15" id="KW-1185">Reference proteome</keyword>
<evidence type="ECO:0000256" key="5">
    <source>
        <dbReference type="ARBA" id="ARBA00022692"/>
    </source>
</evidence>
<keyword evidence="9 12" id="KW-1133">Transmembrane helix</keyword>
<dbReference type="EMBL" id="BQXY01000001">
    <property type="protein sequence ID" value="GKU23397.1"/>
    <property type="molecule type" value="Genomic_DNA"/>
</dbReference>
<dbReference type="PANTHER" id="PTHR39188">
    <property type="entry name" value="MEMBRANE-ASSOCIATED ZINC METALLOPROTEASE M50B"/>
    <property type="match status" value="1"/>
</dbReference>
<evidence type="ECO:0000259" key="13">
    <source>
        <dbReference type="Pfam" id="PF02163"/>
    </source>
</evidence>
<evidence type="ECO:0000256" key="12">
    <source>
        <dbReference type="SAM" id="Phobius"/>
    </source>
</evidence>
<feature type="transmembrane region" description="Helical" evidence="12">
    <location>
        <begin position="75"/>
        <end position="96"/>
    </location>
</feature>
<evidence type="ECO:0000256" key="2">
    <source>
        <dbReference type="ARBA" id="ARBA00004141"/>
    </source>
</evidence>
<dbReference type="CDD" id="cd06161">
    <property type="entry name" value="S2P-M50_SpoIVFB"/>
    <property type="match status" value="1"/>
</dbReference>
<dbReference type="InterPro" id="IPR008915">
    <property type="entry name" value="Peptidase_M50"/>
</dbReference>
<evidence type="ECO:0000256" key="9">
    <source>
        <dbReference type="ARBA" id="ARBA00022989"/>
    </source>
</evidence>
<evidence type="ECO:0000256" key="3">
    <source>
        <dbReference type="ARBA" id="ARBA00007931"/>
    </source>
</evidence>
<dbReference type="AlphaFoldDB" id="A0A9W5XYQ3"/>
<comment type="similarity">
    <text evidence="3">Belongs to the peptidase M50B family.</text>
</comment>
<comment type="subcellular location">
    <subcellularLocation>
        <location evidence="2">Membrane</location>
        <topology evidence="2">Multi-pass membrane protein</topology>
    </subcellularLocation>
</comment>
<dbReference type="GO" id="GO:0008237">
    <property type="term" value="F:metallopeptidase activity"/>
    <property type="evidence" value="ECO:0007669"/>
    <property type="project" value="UniProtKB-KW"/>
</dbReference>
<feature type="domain" description="Peptidase M50" evidence="13">
    <location>
        <begin position="28"/>
        <end position="96"/>
    </location>
</feature>
<feature type="transmembrane region" description="Helical" evidence="12">
    <location>
        <begin position="12"/>
        <end position="33"/>
    </location>
</feature>
<evidence type="ECO:0000256" key="8">
    <source>
        <dbReference type="ARBA" id="ARBA00022833"/>
    </source>
</evidence>
<keyword evidence="5 12" id="KW-0812">Transmembrane</keyword>
<accession>A0A9W5XYQ3</accession>
<keyword evidence="6" id="KW-0479">Metal-binding</keyword>
<evidence type="ECO:0000256" key="10">
    <source>
        <dbReference type="ARBA" id="ARBA00023049"/>
    </source>
</evidence>
<comment type="cofactor">
    <cofactor evidence="1">
        <name>Zn(2+)</name>
        <dbReference type="ChEBI" id="CHEBI:29105"/>
    </cofactor>
</comment>
<dbReference type="PANTHER" id="PTHR39188:SF3">
    <property type="entry name" value="STAGE IV SPORULATION PROTEIN FB"/>
    <property type="match status" value="1"/>
</dbReference>
<evidence type="ECO:0000313" key="14">
    <source>
        <dbReference type="EMBL" id="GKU23397.1"/>
    </source>
</evidence>
<feature type="transmembrane region" description="Helical" evidence="12">
    <location>
        <begin position="146"/>
        <end position="165"/>
    </location>
</feature>
<dbReference type="GO" id="GO:0016020">
    <property type="term" value="C:membrane"/>
    <property type="evidence" value="ECO:0007669"/>
    <property type="project" value="UniProtKB-SubCell"/>
</dbReference>
<evidence type="ECO:0000256" key="1">
    <source>
        <dbReference type="ARBA" id="ARBA00001947"/>
    </source>
</evidence>
<evidence type="ECO:0000313" key="15">
    <source>
        <dbReference type="Proteomes" id="UP001057868"/>
    </source>
</evidence>
<keyword evidence="8" id="KW-0862">Zinc</keyword>
<dbReference type="GO" id="GO:0046872">
    <property type="term" value="F:metal ion binding"/>
    <property type="evidence" value="ECO:0007669"/>
    <property type="project" value="UniProtKB-KW"/>
</dbReference>
<keyword evidence="7" id="KW-0378">Hydrolase</keyword>
<dbReference type="Pfam" id="PF02163">
    <property type="entry name" value="Peptidase_M50"/>
    <property type="match status" value="2"/>
</dbReference>
<keyword evidence="11 12" id="KW-0472">Membrane</keyword>
<evidence type="ECO:0000256" key="11">
    <source>
        <dbReference type="ARBA" id="ARBA00023136"/>
    </source>
</evidence>
<feature type="transmembrane region" description="Helical" evidence="12">
    <location>
        <begin position="171"/>
        <end position="189"/>
    </location>
</feature>
<protein>
    <submittedName>
        <fullName evidence="14">Metalloprotease</fullName>
    </submittedName>
</protein>
<reference evidence="14" key="1">
    <citation type="journal article" date="2023" name="Int. J. Syst. Evol. Microbiol.">
        <title>&lt;i&gt;Clostridium folliculivorans&lt;/i&gt; sp. nov., isolated from soil samples of an organic paddy in Japan.</title>
        <authorList>
            <person name="Tazawa J."/>
            <person name="Kobayashi H."/>
            <person name="Tanizawa Y."/>
            <person name="Uchino A."/>
            <person name="Tanaka F."/>
            <person name="Urashima Y."/>
            <person name="Miura S."/>
            <person name="Sakamoto M."/>
            <person name="Ohkuma M."/>
            <person name="Tohno M."/>
        </authorList>
    </citation>
    <scope>NUCLEOTIDE SEQUENCE</scope>
    <source>
        <strain evidence="14">D1-1</strain>
    </source>
</reference>